<dbReference type="InterPro" id="IPR006073">
    <property type="entry name" value="GTP-bd"/>
</dbReference>
<keyword evidence="3" id="KW-1185">Reference proteome</keyword>
<name>A0ABP0JCF5_9DINO</name>
<feature type="domain" description="G" evidence="1">
    <location>
        <begin position="61"/>
        <end position="98"/>
    </location>
</feature>
<dbReference type="Proteomes" id="UP001642484">
    <property type="component" value="Unassembled WGS sequence"/>
</dbReference>
<dbReference type="EMBL" id="CAXAMN010005014">
    <property type="protein sequence ID" value="CAK9011976.1"/>
    <property type="molecule type" value="Genomic_DNA"/>
</dbReference>
<dbReference type="InterPro" id="IPR027417">
    <property type="entry name" value="P-loop_NTPase"/>
</dbReference>
<evidence type="ECO:0000259" key="1">
    <source>
        <dbReference type="Pfam" id="PF01926"/>
    </source>
</evidence>
<accession>A0ABP0JCF5</accession>
<proteinExistence type="predicted"/>
<reference evidence="2 3" key="1">
    <citation type="submission" date="2024-02" db="EMBL/GenBank/DDBJ databases">
        <authorList>
            <person name="Chen Y."/>
            <person name="Shah S."/>
            <person name="Dougan E. K."/>
            <person name="Thang M."/>
            <person name="Chan C."/>
        </authorList>
    </citation>
    <scope>NUCLEOTIDE SEQUENCE [LARGE SCALE GENOMIC DNA]</scope>
</reference>
<dbReference type="Pfam" id="PF01926">
    <property type="entry name" value="MMR_HSR1"/>
    <property type="match status" value="1"/>
</dbReference>
<dbReference type="Gene3D" id="3.40.50.300">
    <property type="entry name" value="P-loop containing nucleotide triphosphate hydrolases"/>
    <property type="match status" value="1"/>
</dbReference>
<evidence type="ECO:0000313" key="3">
    <source>
        <dbReference type="Proteomes" id="UP001642484"/>
    </source>
</evidence>
<protein>
    <recommendedName>
        <fullName evidence="1">G domain-containing protein</fullName>
    </recommendedName>
</protein>
<organism evidence="2 3">
    <name type="scientific">Durusdinium trenchii</name>
    <dbReference type="NCBI Taxonomy" id="1381693"/>
    <lineage>
        <taxon>Eukaryota</taxon>
        <taxon>Sar</taxon>
        <taxon>Alveolata</taxon>
        <taxon>Dinophyceae</taxon>
        <taxon>Suessiales</taxon>
        <taxon>Symbiodiniaceae</taxon>
        <taxon>Durusdinium</taxon>
    </lineage>
</organism>
<dbReference type="SUPFAM" id="SSF52540">
    <property type="entry name" value="P-loop containing nucleoside triphosphate hydrolases"/>
    <property type="match status" value="1"/>
</dbReference>
<sequence length="115" mass="13166">MRSARFQPFQSYYLTARWTYAASTASIYMRQETEKPIQENMKRIQSELEVAKADYCRGPMVMFVGAFSAGKSTLINTILGQKDHCKVGVRPTTTDLHISFHGVEFHSWTRPALML</sequence>
<gene>
    <name evidence="2" type="ORF">CCMP2556_LOCUS10674</name>
</gene>
<comment type="caution">
    <text evidence="2">The sequence shown here is derived from an EMBL/GenBank/DDBJ whole genome shotgun (WGS) entry which is preliminary data.</text>
</comment>
<evidence type="ECO:0000313" key="2">
    <source>
        <dbReference type="EMBL" id="CAK9011976.1"/>
    </source>
</evidence>